<accession>A0AB39Y8T9</accession>
<keyword evidence="1" id="KW-0472">Membrane</keyword>
<keyword evidence="1" id="KW-1133">Transmembrane helix</keyword>
<evidence type="ECO:0000256" key="1">
    <source>
        <dbReference type="SAM" id="Phobius"/>
    </source>
</evidence>
<evidence type="ECO:0008006" key="3">
    <source>
        <dbReference type="Google" id="ProtNLM"/>
    </source>
</evidence>
<gene>
    <name evidence="2" type="ORF">AB5J51_25400</name>
</gene>
<evidence type="ECO:0000313" key="2">
    <source>
        <dbReference type="EMBL" id="XDV66025.1"/>
    </source>
</evidence>
<dbReference type="RefSeq" id="WP_053785560.1">
    <property type="nucleotide sequence ID" value="NZ_CP165727.1"/>
</dbReference>
<sequence length="158" mass="16581">MIVLLFALTLISPFAGVLVLGRLAVHVVVTVRRRSAPELLGAGTLLLAALLALCAAGSVYIWGVSYGVYVLDPDEVCGYAQWGEHEKTVVWESSFPLSVHCADHPGDPGGRQLIPDWVNPAFVAAAVTAVACALTAPFAALLRRRVRGGRTAVPPGVA</sequence>
<reference evidence="2" key="1">
    <citation type="submission" date="2024-08" db="EMBL/GenBank/DDBJ databases">
        <authorList>
            <person name="Yu S.T."/>
        </authorList>
    </citation>
    <scope>NUCLEOTIDE SEQUENCE</scope>
    <source>
        <strain evidence="2">R33</strain>
    </source>
</reference>
<feature type="transmembrane region" description="Helical" evidence="1">
    <location>
        <begin position="6"/>
        <end position="27"/>
    </location>
</feature>
<name>A0AB39Y8T9_9ACTN</name>
<dbReference type="AlphaFoldDB" id="A0AB39Y8T9"/>
<proteinExistence type="predicted"/>
<feature type="transmembrane region" description="Helical" evidence="1">
    <location>
        <begin position="121"/>
        <end position="142"/>
    </location>
</feature>
<keyword evidence="1" id="KW-0812">Transmembrane</keyword>
<organism evidence="2">
    <name type="scientific">Streptomyces sp. R33</name>
    <dbReference type="NCBI Taxonomy" id="3238629"/>
    <lineage>
        <taxon>Bacteria</taxon>
        <taxon>Bacillati</taxon>
        <taxon>Actinomycetota</taxon>
        <taxon>Actinomycetes</taxon>
        <taxon>Kitasatosporales</taxon>
        <taxon>Streptomycetaceae</taxon>
        <taxon>Streptomyces</taxon>
    </lineage>
</organism>
<protein>
    <recommendedName>
        <fullName evidence="3">Integral membrane protein</fullName>
    </recommendedName>
</protein>
<dbReference type="EMBL" id="CP165727">
    <property type="protein sequence ID" value="XDV66025.1"/>
    <property type="molecule type" value="Genomic_DNA"/>
</dbReference>
<feature type="transmembrane region" description="Helical" evidence="1">
    <location>
        <begin position="39"/>
        <end position="62"/>
    </location>
</feature>